<dbReference type="AlphaFoldDB" id="A0A5M5BUW8"/>
<protein>
    <submittedName>
        <fullName evidence="2">Uncharacterized protein</fullName>
    </submittedName>
</protein>
<accession>A0A5M5BUW8</accession>
<name>A0A5M5BUW8_BACOV</name>
<dbReference type="Proteomes" id="UP000323717">
    <property type="component" value="Unassembled WGS sequence"/>
</dbReference>
<comment type="caution">
    <text evidence="2">The sequence shown here is derived from an EMBL/GenBank/DDBJ whole genome shotgun (WGS) entry which is preliminary data.</text>
</comment>
<evidence type="ECO:0000313" key="3">
    <source>
        <dbReference type="Proteomes" id="UP000323717"/>
    </source>
</evidence>
<dbReference type="EMBL" id="VWLE01000977">
    <property type="protein sequence ID" value="KAA3931875.1"/>
    <property type="molecule type" value="Genomic_DNA"/>
</dbReference>
<feature type="chain" id="PRO_5024385038" evidence="1">
    <location>
        <begin position="23"/>
        <end position="89"/>
    </location>
</feature>
<evidence type="ECO:0000313" key="2">
    <source>
        <dbReference type="EMBL" id="KAA3931875.1"/>
    </source>
</evidence>
<sequence length="89" mass="9888">MKYTTRMIGTVVAFCMAVPVFAQQYKATIPYRMVGEKMIIEMKVNGTARPFIFDTGGRTALTTQACQALQMAATDSTKVTDVNNVESYY</sequence>
<gene>
    <name evidence="2" type="ORF">F3D71_31220</name>
</gene>
<evidence type="ECO:0000256" key="1">
    <source>
        <dbReference type="SAM" id="SignalP"/>
    </source>
</evidence>
<feature type="signal peptide" evidence="1">
    <location>
        <begin position="1"/>
        <end position="22"/>
    </location>
</feature>
<keyword evidence="1" id="KW-0732">Signal</keyword>
<reference evidence="2 3" key="1">
    <citation type="journal article" date="2019" name="Nat. Med.">
        <title>A library of human gut bacterial isolates paired with longitudinal multiomics data enables mechanistic microbiome research.</title>
        <authorList>
            <person name="Poyet M."/>
            <person name="Groussin M."/>
            <person name="Gibbons S.M."/>
            <person name="Avila-Pacheco J."/>
            <person name="Jiang X."/>
            <person name="Kearney S.M."/>
            <person name="Perrotta A.R."/>
            <person name="Berdy B."/>
            <person name="Zhao S."/>
            <person name="Lieberman T.D."/>
            <person name="Swanson P.K."/>
            <person name="Smith M."/>
            <person name="Roesemann S."/>
            <person name="Alexander J.E."/>
            <person name="Rich S.A."/>
            <person name="Livny J."/>
            <person name="Vlamakis H."/>
            <person name="Clish C."/>
            <person name="Bullock K."/>
            <person name="Deik A."/>
            <person name="Scott J."/>
            <person name="Pierce K.A."/>
            <person name="Xavier R.J."/>
            <person name="Alm E.J."/>
        </authorList>
    </citation>
    <scope>NUCLEOTIDE SEQUENCE [LARGE SCALE GENOMIC DNA]</scope>
    <source>
        <strain evidence="2 3">BIOML-A163</strain>
    </source>
</reference>
<feature type="non-terminal residue" evidence="2">
    <location>
        <position position="89"/>
    </location>
</feature>
<organism evidence="2 3">
    <name type="scientific">Bacteroides ovatus</name>
    <dbReference type="NCBI Taxonomy" id="28116"/>
    <lineage>
        <taxon>Bacteria</taxon>
        <taxon>Pseudomonadati</taxon>
        <taxon>Bacteroidota</taxon>
        <taxon>Bacteroidia</taxon>
        <taxon>Bacteroidales</taxon>
        <taxon>Bacteroidaceae</taxon>
        <taxon>Bacteroides</taxon>
    </lineage>
</organism>
<proteinExistence type="predicted"/>